<organism evidence="2 3">
    <name type="scientific">Funneliformis geosporum</name>
    <dbReference type="NCBI Taxonomy" id="1117311"/>
    <lineage>
        <taxon>Eukaryota</taxon>
        <taxon>Fungi</taxon>
        <taxon>Fungi incertae sedis</taxon>
        <taxon>Mucoromycota</taxon>
        <taxon>Glomeromycotina</taxon>
        <taxon>Glomeromycetes</taxon>
        <taxon>Glomerales</taxon>
        <taxon>Glomeraceae</taxon>
        <taxon>Funneliformis</taxon>
    </lineage>
</organism>
<dbReference type="PANTHER" id="PTHR12864">
    <property type="entry name" value="RAN BINDING PROTEIN 9-RELATED"/>
    <property type="match status" value="1"/>
</dbReference>
<dbReference type="OrthoDB" id="25503at2759"/>
<keyword evidence="3" id="KW-1185">Reference proteome</keyword>
<protein>
    <submittedName>
        <fullName evidence="2">19038_t:CDS:1</fullName>
    </submittedName>
</protein>
<gene>
    <name evidence="2" type="ORF">FWILDA_LOCUS9561</name>
</gene>
<dbReference type="AlphaFoldDB" id="A0A9W4WXW0"/>
<dbReference type="InterPro" id="IPR050618">
    <property type="entry name" value="Ubq-SigPath_Reg"/>
</dbReference>
<dbReference type="PROSITE" id="PS50188">
    <property type="entry name" value="B302_SPRY"/>
    <property type="match status" value="1"/>
</dbReference>
<dbReference type="InterPro" id="IPR013320">
    <property type="entry name" value="ConA-like_dom_sf"/>
</dbReference>
<reference evidence="2" key="1">
    <citation type="submission" date="2022-08" db="EMBL/GenBank/DDBJ databases">
        <authorList>
            <person name="Kallberg Y."/>
            <person name="Tangrot J."/>
            <person name="Rosling A."/>
        </authorList>
    </citation>
    <scope>NUCLEOTIDE SEQUENCE</scope>
    <source>
        <strain evidence="2">Wild A</strain>
    </source>
</reference>
<dbReference type="InterPro" id="IPR001870">
    <property type="entry name" value="B30.2/SPRY"/>
</dbReference>
<dbReference type="SUPFAM" id="SSF49899">
    <property type="entry name" value="Concanavalin A-like lectins/glucanases"/>
    <property type="match status" value="1"/>
</dbReference>
<evidence type="ECO:0000313" key="2">
    <source>
        <dbReference type="EMBL" id="CAI2180395.1"/>
    </source>
</evidence>
<evidence type="ECO:0000259" key="1">
    <source>
        <dbReference type="PROSITE" id="PS50188"/>
    </source>
</evidence>
<sequence>MELDQTLPSYLLNTPFDLYNRKTYDVISLPSKLNKSDCANELTIEDDEVTMFYNGTHYSYTAAAVRANNPFPVEAGLFYFETYIINQGLYGLIGIGMGDANVTLNGQPGWYRRSYGYHGDDGKMFMSNGFGYEYGPLYTTNDVIGVAFDDILGGNLYPIFGMRNPRARIEVNFGQKPFVFDIETYAKKMFRVANEEDKWVKLSDVYTPIK</sequence>
<comment type="caution">
    <text evidence="2">The sequence shown here is derived from an EMBL/GenBank/DDBJ whole genome shotgun (WGS) entry which is preliminary data.</text>
</comment>
<feature type="domain" description="B30.2/SPRY" evidence="1">
    <location>
        <begin position="11"/>
        <end position="210"/>
    </location>
</feature>
<dbReference type="EMBL" id="CAMKVN010002281">
    <property type="protein sequence ID" value="CAI2180395.1"/>
    <property type="molecule type" value="Genomic_DNA"/>
</dbReference>
<evidence type="ECO:0000313" key="3">
    <source>
        <dbReference type="Proteomes" id="UP001153678"/>
    </source>
</evidence>
<dbReference type="Proteomes" id="UP001153678">
    <property type="component" value="Unassembled WGS sequence"/>
</dbReference>
<dbReference type="Gene3D" id="2.60.120.920">
    <property type="match status" value="1"/>
</dbReference>
<accession>A0A9W4WXW0</accession>
<dbReference type="Pfam" id="PF00622">
    <property type="entry name" value="SPRY"/>
    <property type="match status" value="1"/>
</dbReference>
<name>A0A9W4WXW0_9GLOM</name>
<dbReference type="InterPro" id="IPR043136">
    <property type="entry name" value="B30.2/SPRY_sf"/>
</dbReference>
<dbReference type="SMART" id="SM00449">
    <property type="entry name" value="SPRY"/>
    <property type="match status" value="1"/>
</dbReference>
<dbReference type="InterPro" id="IPR003877">
    <property type="entry name" value="SPRY_dom"/>
</dbReference>
<proteinExistence type="predicted"/>